<keyword evidence="1" id="KW-0175">Coiled coil</keyword>
<proteinExistence type="predicted"/>
<protein>
    <submittedName>
        <fullName evidence="3">Uncharacterized protein</fullName>
    </submittedName>
</protein>
<evidence type="ECO:0000313" key="3">
    <source>
        <dbReference type="EMBL" id="KAK1740490.1"/>
    </source>
</evidence>
<organism evidence="3 4">
    <name type="scientific">Skeletonema marinoi</name>
    <dbReference type="NCBI Taxonomy" id="267567"/>
    <lineage>
        <taxon>Eukaryota</taxon>
        <taxon>Sar</taxon>
        <taxon>Stramenopiles</taxon>
        <taxon>Ochrophyta</taxon>
        <taxon>Bacillariophyta</taxon>
        <taxon>Coscinodiscophyceae</taxon>
        <taxon>Thalassiosirophycidae</taxon>
        <taxon>Thalassiosirales</taxon>
        <taxon>Skeletonemataceae</taxon>
        <taxon>Skeletonema</taxon>
        <taxon>Skeletonema marinoi-dohrnii complex</taxon>
    </lineage>
</organism>
<comment type="caution">
    <text evidence="3">The sequence shown here is derived from an EMBL/GenBank/DDBJ whole genome shotgun (WGS) entry which is preliminary data.</text>
</comment>
<reference evidence="3" key="1">
    <citation type="submission" date="2023-06" db="EMBL/GenBank/DDBJ databases">
        <title>Survivors Of The Sea: Transcriptome response of Skeletonema marinoi to long-term dormancy.</title>
        <authorList>
            <person name="Pinder M.I.M."/>
            <person name="Kourtchenko O."/>
            <person name="Robertson E.K."/>
            <person name="Larsson T."/>
            <person name="Maumus F."/>
            <person name="Osuna-Cruz C.M."/>
            <person name="Vancaester E."/>
            <person name="Stenow R."/>
            <person name="Vandepoele K."/>
            <person name="Ploug H."/>
            <person name="Bruchert V."/>
            <person name="Godhe A."/>
            <person name="Topel M."/>
        </authorList>
    </citation>
    <scope>NUCLEOTIDE SEQUENCE</scope>
    <source>
        <strain evidence="3">R05AC</strain>
    </source>
</reference>
<feature type="compositionally biased region" description="Low complexity" evidence="2">
    <location>
        <begin position="115"/>
        <end position="128"/>
    </location>
</feature>
<keyword evidence="4" id="KW-1185">Reference proteome</keyword>
<feature type="compositionally biased region" description="Low complexity" evidence="2">
    <location>
        <begin position="34"/>
        <end position="45"/>
    </location>
</feature>
<feature type="compositionally biased region" description="Polar residues" evidence="2">
    <location>
        <begin position="211"/>
        <end position="225"/>
    </location>
</feature>
<dbReference type="PANTHER" id="PTHR43941:SF1">
    <property type="entry name" value="STRUCTURAL MAINTENANCE OF CHROMOSOMES PROTEIN 2"/>
    <property type="match status" value="1"/>
</dbReference>
<gene>
    <name evidence="3" type="ORF">QTG54_008585</name>
</gene>
<dbReference type="GO" id="GO:0000793">
    <property type="term" value="C:condensed chromosome"/>
    <property type="evidence" value="ECO:0007669"/>
    <property type="project" value="TreeGrafter"/>
</dbReference>
<evidence type="ECO:0000313" key="4">
    <source>
        <dbReference type="Proteomes" id="UP001224775"/>
    </source>
</evidence>
<evidence type="ECO:0000256" key="2">
    <source>
        <dbReference type="SAM" id="MobiDB-lite"/>
    </source>
</evidence>
<accession>A0AAD9DCA7</accession>
<dbReference type="GO" id="GO:0000796">
    <property type="term" value="C:condensin complex"/>
    <property type="evidence" value="ECO:0007669"/>
    <property type="project" value="TreeGrafter"/>
</dbReference>
<dbReference type="AlphaFoldDB" id="A0AAD9DCA7"/>
<feature type="compositionally biased region" description="Basic and acidic residues" evidence="2">
    <location>
        <begin position="700"/>
        <end position="716"/>
    </location>
</feature>
<dbReference type="Proteomes" id="UP001224775">
    <property type="component" value="Unassembled WGS sequence"/>
</dbReference>
<dbReference type="GO" id="GO:0003682">
    <property type="term" value="F:chromatin binding"/>
    <property type="evidence" value="ECO:0007669"/>
    <property type="project" value="TreeGrafter"/>
</dbReference>
<dbReference type="EMBL" id="JATAAI010000015">
    <property type="protein sequence ID" value="KAK1740490.1"/>
    <property type="molecule type" value="Genomic_DNA"/>
</dbReference>
<sequence length="760" mass="86487">MNSLTIVGGKVIETEELNSMHDRLSNTGTTSPKNSSISRMNSPRSSHIKKAPMRRSTSSGNGSPVAKPKTSRHVSAPSSATTETDEGNKKTITIPVRPADLHLPPRSPRFKMKVSTTPTSSSASTQQQKHNNSQLINILETLSQQEAFTKSSYFRGVFTRGIDKMKQHTRRIGTIEEALELCFDVSDDMRKVISAKVHAEEMMAKVMSSPVVDSSTNDVINSSNKFRPWESSPRSNSNKPRPWETDGASSNRRPSVQEYMEQVEARIYQTYSGSSKKEKPENKLSVFRANSALEVAVESEKKSRSPFDEALVSPRLIRRKGEDLKHAMPLMDEALVSPRLVRRKGMNRNEMMSPFQDFDEVEVETHPAAHGKAQDFEASERLVKELELLDDRKRMTLELENNRQDLNRQKEDMEKLKDNLAEAEMAVQTLEESVRALNKATKDKDEIIGRLESKVKEEQVASAGCQKAHQDQVQELGTAVAQLNMLVKKMEEESKEVKASLAEAVEKHNKSEAALEELQSTMAKKDEEHAALVQGLENERDDLAKEFESSRETMTSSLENATKQMDGTMKEKDKLIYSLSAKIEILESNLEDMKERKLEADVSTANKEKELNEKIHELATTLIEKDEKMAALEKEIEELNISSKKGNKRTNKRTDKHERRQTKRRPWEDQDIDSLRSSFESKEERTRPHRKSSHHRRRSHGDDRREARPHKGDRGPARGGYSTPEPYYEDERDDGYGYPEREGALFSPVDDDSYIYRRHM</sequence>
<feature type="compositionally biased region" description="Low complexity" evidence="2">
    <location>
        <begin position="231"/>
        <end position="240"/>
    </location>
</feature>
<feature type="coiled-coil region" evidence="1">
    <location>
        <begin position="389"/>
        <end position="440"/>
    </location>
</feature>
<feature type="compositionally biased region" description="Basic residues" evidence="2">
    <location>
        <begin position="687"/>
        <end position="699"/>
    </location>
</feature>
<name>A0AAD9DCA7_9STRA</name>
<dbReference type="PANTHER" id="PTHR43941">
    <property type="entry name" value="STRUCTURAL MAINTENANCE OF CHROMOSOMES PROTEIN 2"/>
    <property type="match status" value="1"/>
</dbReference>
<dbReference type="Gene3D" id="1.10.287.1490">
    <property type="match status" value="1"/>
</dbReference>
<dbReference type="GO" id="GO:0007076">
    <property type="term" value="P:mitotic chromosome condensation"/>
    <property type="evidence" value="ECO:0007669"/>
    <property type="project" value="TreeGrafter"/>
</dbReference>
<feature type="region of interest" description="Disordered" evidence="2">
    <location>
        <begin position="211"/>
        <end position="255"/>
    </location>
</feature>
<dbReference type="GO" id="GO:0000785">
    <property type="term" value="C:chromatin"/>
    <property type="evidence" value="ECO:0007669"/>
    <property type="project" value="TreeGrafter"/>
</dbReference>
<feature type="region of interest" description="Disordered" evidence="2">
    <location>
        <begin position="637"/>
        <end position="747"/>
    </location>
</feature>
<feature type="region of interest" description="Disordered" evidence="2">
    <location>
        <begin position="17"/>
        <end position="129"/>
    </location>
</feature>
<evidence type="ECO:0000256" key="1">
    <source>
        <dbReference type="SAM" id="Coils"/>
    </source>
</evidence>